<comment type="similarity">
    <text evidence="1 6">Belongs to the cytochrome P450 family.</text>
</comment>
<dbReference type="FunFam" id="1.10.630.10:FF:000007">
    <property type="entry name" value="Cytochrome P450 76C4"/>
    <property type="match status" value="1"/>
</dbReference>
<organism evidence="7 8">
    <name type="scientific">Rubroshorea leprosula</name>
    <dbReference type="NCBI Taxonomy" id="152421"/>
    <lineage>
        <taxon>Eukaryota</taxon>
        <taxon>Viridiplantae</taxon>
        <taxon>Streptophyta</taxon>
        <taxon>Embryophyta</taxon>
        <taxon>Tracheophyta</taxon>
        <taxon>Spermatophyta</taxon>
        <taxon>Magnoliopsida</taxon>
        <taxon>eudicotyledons</taxon>
        <taxon>Gunneridae</taxon>
        <taxon>Pentapetalae</taxon>
        <taxon>rosids</taxon>
        <taxon>malvids</taxon>
        <taxon>Malvales</taxon>
        <taxon>Dipterocarpaceae</taxon>
        <taxon>Rubroshorea</taxon>
    </lineage>
</organism>
<dbReference type="PRINTS" id="PR00385">
    <property type="entry name" value="P450"/>
</dbReference>
<dbReference type="InterPro" id="IPR017972">
    <property type="entry name" value="Cyt_P450_CS"/>
</dbReference>
<protein>
    <recommendedName>
        <fullName evidence="9">Cytochrome P450</fullName>
    </recommendedName>
</protein>
<accession>A0AAV5LJH7</accession>
<keyword evidence="2 5" id="KW-0479">Metal-binding</keyword>
<keyword evidence="4 5" id="KW-0408">Iron</keyword>
<sequence length="514" mass="58920">MFLHLQDSNLRPYLSGIKLLPLESTCHRQRRCHRNGSRPPGPPGWPLFGNIFDLGTIPHQTLYLLRPKYGPVLWLQVGSVNTLVIQSAKAAAELFKNNDQVFCDRKCPVSFTAHDYNQGSLALGRYGSYWRMIRRLCTIDIMVNKRLNEMAYLRQKCVENMIQNMEEDAAAARAQGEAGELDLSHFLFLMSFNIMGNLVLSRSLVNSRSNEGREFFNAMGKVMEWGGMPNISDFFPVLKWLDPQGIKRNMERDMSITMKIISEFVKERMEEKKLGKETTTKDFLDVLLDYQRESKEGADMLTKKNIIIFVLEMFFAGSETSSSTVEWAMAELLRHPELMSKVKEELDQVVGPNKKVEESDTENLPYLQAVIKETLRLHPAVPLMLPRNAMEESNFMGYAIPKDTQIWVNAWAIGRDSDAWEDPLSFKPERFLSSKIDYKGQNFELLPFGSGRRICVGMPLAHRVIHLALATLLHHFDWELPINTTPKDLDMNERMGIAVRKLVPLRAIPKKHVV</sequence>
<dbReference type="GO" id="GO:0016705">
    <property type="term" value="F:oxidoreductase activity, acting on paired donors, with incorporation or reduction of molecular oxygen"/>
    <property type="evidence" value="ECO:0007669"/>
    <property type="project" value="InterPro"/>
</dbReference>
<evidence type="ECO:0000256" key="3">
    <source>
        <dbReference type="ARBA" id="ARBA00023002"/>
    </source>
</evidence>
<feature type="binding site" description="axial binding residue" evidence="5">
    <location>
        <position position="455"/>
    </location>
    <ligand>
        <name>heme</name>
        <dbReference type="ChEBI" id="CHEBI:30413"/>
    </ligand>
    <ligandPart>
        <name>Fe</name>
        <dbReference type="ChEBI" id="CHEBI:18248"/>
    </ligandPart>
</feature>
<evidence type="ECO:0000256" key="1">
    <source>
        <dbReference type="ARBA" id="ARBA00010617"/>
    </source>
</evidence>
<evidence type="ECO:0000313" key="8">
    <source>
        <dbReference type="Proteomes" id="UP001054252"/>
    </source>
</evidence>
<evidence type="ECO:0000256" key="5">
    <source>
        <dbReference type="PIRSR" id="PIRSR602401-1"/>
    </source>
</evidence>
<dbReference type="InterPro" id="IPR036396">
    <property type="entry name" value="Cyt_P450_sf"/>
</dbReference>
<gene>
    <name evidence="7" type="ORF">SLEP1_g45598</name>
</gene>
<dbReference type="GO" id="GO:0020037">
    <property type="term" value="F:heme binding"/>
    <property type="evidence" value="ECO:0007669"/>
    <property type="project" value="InterPro"/>
</dbReference>
<dbReference type="GO" id="GO:0004497">
    <property type="term" value="F:monooxygenase activity"/>
    <property type="evidence" value="ECO:0007669"/>
    <property type="project" value="UniProtKB-KW"/>
</dbReference>
<dbReference type="PROSITE" id="PS00086">
    <property type="entry name" value="CYTOCHROME_P450"/>
    <property type="match status" value="1"/>
</dbReference>
<comment type="cofactor">
    <cofactor evidence="5">
        <name>heme</name>
        <dbReference type="ChEBI" id="CHEBI:30413"/>
    </cofactor>
</comment>
<evidence type="ECO:0000256" key="6">
    <source>
        <dbReference type="RuleBase" id="RU000461"/>
    </source>
</evidence>
<evidence type="ECO:0000313" key="7">
    <source>
        <dbReference type="EMBL" id="GKV37580.1"/>
    </source>
</evidence>
<dbReference type="Pfam" id="PF00067">
    <property type="entry name" value="p450"/>
    <property type="match status" value="1"/>
</dbReference>
<dbReference type="Gene3D" id="1.10.630.10">
    <property type="entry name" value="Cytochrome P450"/>
    <property type="match status" value="1"/>
</dbReference>
<dbReference type="CDD" id="cd11073">
    <property type="entry name" value="CYP76-like"/>
    <property type="match status" value="1"/>
</dbReference>
<dbReference type="InterPro" id="IPR001128">
    <property type="entry name" value="Cyt_P450"/>
</dbReference>
<proteinExistence type="inferred from homology"/>
<reference evidence="7 8" key="1">
    <citation type="journal article" date="2021" name="Commun. Biol.">
        <title>The genome of Shorea leprosula (Dipterocarpaceae) highlights the ecological relevance of drought in aseasonal tropical rainforests.</title>
        <authorList>
            <person name="Ng K.K.S."/>
            <person name="Kobayashi M.J."/>
            <person name="Fawcett J.A."/>
            <person name="Hatakeyama M."/>
            <person name="Paape T."/>
            <person name="Ng C.H."/>
            <person name="Ang C.C."/>
            <person name="Tnah L.H."/>
            <person name="Lee C.T."/>
            <person name="Nishiyama T."/>
            <person name="Sese J."/>
            <person name="O'Brien M.J."/>
            <person name="Copetti D."/>
            <person name="Mohd Noor M.I."/>
            <person name="Ong R.C."/>
            <person name="Putra M."/>
            <person name="Sireger I.Z."/>
            <person name="Indrioko S."/>
            <person name="Kosugi Y."/>
            <person name="Izuno A."/>
            <person name="Isagi Y."/>
            <person name="Lee S.L."/>
            <person name="Shimizu K.K."/>
        </authorList>
    </citation>
    <scope>NUCLEOTIDE SEQUENCE [LARGE SCALE GENOMIC DNA]</scope>
    <source>
        <strain evidence="7">214</strain>
    </source>
</reference>
<keyword evidence="6" id="KW-0503">Monooxygenase</keyword>
<dbReference type="EMBL" id="BPVZ01000123">
    <property type="protein sequence ID" value="GKV37580.1"/>
    <property type="molecule type" value="Genomic_DNA"/>
</dbReference>
<dbReference type="PANTHER" id="PTHR47950:SF15">
    <property type="entry name" value="CYTOCHROME P450"/>
    <property type="match status" value="1"/>
</dbReference>
<evidence type="ECO:0008006" key="9">
    <source>
        <dbReference type="Google" id="ProtNLM"/>
    </source>
</evidence>
<dbReference type="InterPro" id="IPR002401">
    <property type="entry name" value="Cyt_P450_E_grp-I"/>
</dbReference>
<dbReference type="GO" id="GO:0005506">
    <property type="term" value="F:iron ion binding"/>
    <property type="evidence" value="ECO:0007669"/>
    <property type="project" value="InterPro"/>
</dbReference>
<keyword evidence="5 6" id="KW-0349">Heme</keyword>
<dbReference type="Proteomes" id="UP001054252">
    <property type="component" value="Unassembled WGS sequence"/>
</dbReference>
<evidence type="ECO:0000256" key="4">
    <source>
        <dbReference type="ARBA" id="ARBA00023004"/>
    </source>
</evidence>
<comment type="caution">
    <text evidence="7">The sequence shown here is derived from an EMBL/GenBank/DDBJ whole genome shotgun (WGS) entry which is preliminary data.</text>
</comment>
<keyword evidence="8" id="KW-1185">Reference proteome</keyword>
<keyword evidence="3 6" id="KW-0560">Oxidoreductase</keyword>
<dbReference type="AlphaFoldDB" id="A0AAV5LJH7"/>
<dbReference type="SUPFAM" id="SSF48264">
    <property type="entry name" value="Cytochrome P450"/>
    <property type="match status" value="1"/>
</dbReference>
<dbReference type="PANTHER" id="PTHR47950">
    <property type="entry name" value="CYTOCHROME P450, FAMILY 76, SUBFAMILY C, POLYPEPTIDE 5-RELATED"/>
    <property type="match status" value="1"/>
</dbReference>
<name>A0AAV5LJH7_9ROSI</name>
<evidence type="ECO:0000256" key="2">
    <source>
        <dbReference type="ARBA" id="ARBA00022723"/>
    </source>
</evidence>
<dbReference type="PRINTS" id="PR00463">
    <property type="entry name" value="EP450I"/>
</dbReference>